<dbReference type="EMBL" id="CH474005">
    <property type="protein sequence ID" value="EDL96439.1"/>
    <property type="molecule type" value="Genomic_DNA"/>
</dbReference>
<evidence type="ECO:0000313" key="2">
    <source>
        <dbReference type="Proteomes" id="UP000234681"/>
    </source>
</evidence>
<organism evidence="1 2">
    <name type="scientific">Rattus norvegicus</name>
    <name type="common">Rat</name>
    <dbReference type="NCBI Taxonomy" id="10116"/>
    <lineage>
        <taxon>Eukaryota</taxon>
        <taxon>Metazoa</taxon>
        <taxon>Chordata</taxon>
        <taxon>Craniata</taxon>
        <taxon>Vertebrata</taxon>
        <taxon>Euteleostomi</taxon>
        <taxon>Mammalia</taxon>
        <taxon>Eutheria</taxon>
        <taxon>Euarchontoglires</taxon>
        <taxon>Glires</taxon>
        <taxon>Rodentia</taxon>
        <taxon>Myomorpha</taxon>
        <taxon>Muroidea</taxon>
        <taxon>Muridae</taxon>
        <taxon>Murinae</taxon>
        <taxon>Rattus</taxon>
    </lineage>
</organism>
<reference evidence="1 2" key="1">
    <citation type="submission" date="2005-09" db="EMBL/GenBank/DDBJ databases">
        <authorList>
            <person name="Mural R.J."/>
            <person name="Li P.W."/>
            <person name="Adams M.D."/>
            <person name="Amanatides P.G."/>
            <person name="Baden-Tillson H."/>
            <person name="Barnstead M."/>
            <person name="Chin S.H."/>
            <person name="Dew I."/>
            <person name="Evans C.A."/>
            <person name="Ferriera S."/>
            <person name="Flanigan M."/>
            <person name="Fosler C."/>
            <person name="Glodek A."/>
            <person name="Gu Z."/>
            <person name="Holt R.A."/>
            <person name="Jennings D."/>
            <person name="Kraft C.L."/>
            <person name="Lu F."/>
            <person name="Nguyen T."/>
            <person name="Nusskern D.R."/>
            <person name="Pfannkoch C.M."/>
            <person name="Sitter C."/>
            <person name="Sutton G.G."/>
            <person name="Venter J.C."/>
            <person name="Wang Z."/>
            <person name="Woodage T."/>
            <person name="Zheng X.H."/>
            <person name="Zhong F."/>
        </authorList>
    </citation>
    <scope>NUCLEOTIDE SEQUENCE [LARGE SCALE GENOMIC DNA]</scope>
    <source>
        <strain>BN</strain>
        <strain evidence="2">Sprague-Dawley</strain>
    </source>
</reference>
<dbReference type="AlphaFoldDB" id="A6JXH0"/>
<sequence length="17" mass="1867">MLHCHGQVSGPWITGML</sequence>
<protein>
    <submittedName>
        <fullName evidence="1">RCG32307</fullName>
    </submittedName>
</protein>
<name>A6JXH0_RAT</name>
<dbReference type="Proteomes" id="UP000234681">
    <property type="component" value="Chromosome 3"/>
</dbReference>
<evidence type="ECO:0000313" key="1">
    <source>
        <dbReference type="EMBL" id="EDL96439.1"/>
    </source>
</evidence>
<proteinExistence type="predicted"/>
<accession>A6JXH0</accession>
<gene>
    <name evidence="1" type="ORF">rCG_32307</name>
</gene>